<name>A0A914M276_MELIC</name>
<dbReference type="AlphaFoldDB" id="A0A914M276"/>
<proteinExistence type="predicted"/>
<evidence type="ECO:0000313" key="2">
    <source>
        <dbReference type="WBParaSite" id="Minc3s01189g21534"/>
    </source>
</evidence>
<protein>
    <submittedName>
        <fullName evidence="2">Uncharacterized protein</fullName>
    </submittedName>
</protein>
<sequence>MGGFHRLVSLFTMEASINLLMGFEALSETSNKITTNGENIEENNNEENIDESM</sequence>
<accession>A0A914M276</accession>
<keyword evidence="1" id="KW-1185">Reference proteome</keyword>
<dbReference type="Proteomes" id="UP000887563">
    <property type="component" value="Unplaced"/>
</dbReference>
<reference evidence="2" key="1">
    <citation type="submission" date="2022-11" db="UniProtKB">
        <authorList>
            <consortium name="WormBaseParasite"/>
        </authorList>
    </citation>
    <scope>IDENTIFICATION</scope>
</reference>
<dbReference type="WBParaSite" id="Minc3s01189g21534">
    <property type="protein sequence ID" value="Minc3s01189g21534"/>
    <property type="gene ID" value="Minc3s01189g21534"/>
</dbReference>
<organism evidence="1 2">
    <name type="scientific">Meloidogyne incognita</name>
    <name type="common">Southern root-knot nematode worm</name>
    <name type="synonym">Oxyuris incognita</name>
    <dbReference type="NCBI Taxonomy" id="6306"/>
    <lineage>
        <taxon>Eukaryota</taxon>
        <taxon>Metazoa</taxon>
        <taxon>Ecdysozoa</taxon>
        <taxon>Nematoda</taxon>
        <taxon>Chromadorea</taxon>
        <taxon>Rhabditida</taxon>
        <taxon>Tylenchina</taxon>
        <taxon>Tylenchomorpha</taxon>
        <taxon>Tylenchoidea</taxon>
        <taxon>Meloidogynidae</taxon>
        <taxon>Meloidogyninae</taxon>
        <taxon>Meloidogyne</taxon>
        <taxon>Meloidogyne incognita group</taxon>
    </lineage>
</organism>
<evidence type="ECO:0000313" key="1">
    <source>
        <dbReference type="Proteomes" id="UP000887563"/>
    </source>
</evidence>